<name>E0UH90_GLOV7</name>
<reference evidence="2" key="1">
    <citation type="journal article" date="2011" name="MBio">
        <title>Novel metabolic attributes of the genus Cyanothece, comprising a group of unicellular nitrogen-fixing Cyanobacteria.</title>
        <authorList>
            <person name="Bandyopadhyay A."/>
            <person name="Elvitigala T."/>
            <person name="Welsh E."/>
            <person name="Stockel J."/>
            <person name="Liberton M."/>
            <person name="Min H."/>
            <person name="Sherman L.A."/>
            <person name="Pakrasi H.B."/>
        </authorList>
    </citation>
    <scope>NUCLEOTIDE SEQUENCE [LARGE SCALE GENOMIC DNA]</scope>
    <source>
        <strain evidence="2">PCC 7822</strain>
    </source>
</reference>
<dbReference type="EMBL" id="CP002198">
    <property type="protein sequence ID" value="ADN16804.1"/>
    <property type="molecule type" value="Genomic_DNA"/>
</dbReference>
<dbReference type="STRING" id="497965.Cyan7822_4913"/>
<dbReference type="Proteomes" id="UP000008206">
    <property type="component" value="Chromosome"/>
</dbReference>
<proteinExistence type="predicted"/>
<accession>E0UH90</accession>
<organism evidence="1 2">
    <name type="scientific">Gloeothece verrucosa (strain PCC 7822)</name>
    <name type="common">Cyanothece sp. (strain PCC 7822)</name>
    <dbReference type="NCBI Taxonomy" id="497965"/>
    <lineage>
        <taxon>Bacteria</taxon>
        <taxon>Bacillati</taxon>
        <taxon>Cyanobacteriota</taxon>
        <taxon>Cyanophyceae</taxon>
        <taxon>Oscillatoriophycideae</taxon>
        <taxon>Chroococcales</taxon>
        <taxon>Aphanothecaceae</taxon>
        <taxon>Gloeothece</taxon>
        <taxon>Gloeothece verrucosa</taxon>
    </lineage>
</organism>
<protein>
    <submittedName>
        <fullName evidence="1">Uncharacterized protein</fullName>
    </submittedName>
</protein>
<keyword evidence="2" id="KW-1185">Reference proteome</keyword>
<sequence length="47" mass="5451">MNSEVGYRFYRLINQGDSPHFVFAVCLKLSGENPMKAVCWHGYQNRS</sequence>
<evidence type="ECO:0000313" key="2">
    <source>
        <dbReference type="Proteomes" id="UP000008206"/>
    </source>
</evidence>
<dbReference type="KEGG" id="cyj:Cyan7822_4913"/>
<dbReference type="AlphaFoldDB" id="E0UH90"/>
<dbReference type="HOGENOM" id="CLU_3167094_0_0_3"/>
<gene>
    <name evidence="1" type="ordered locus">Cyan7822_4913</name>
</gene>
<evidence type="ECO:0000313" key="1">
    <source>
        <dbReference type="EMBL" id="ADN16804.1"/>
    </source>
</evidence>